<sequence>MYPDREGPIIMSKNLLSIFIFVFVGAVIFFSIMIGKLFSEIFNNIAVGIGALLAGLGGGVAFWEWVKKNRELRKFKIIKDTYPREKIKRKDSDLGIFKLFRFGENNGKIYIYDLDSKKKHWIKNWGTYIELGYRPAKDHVPVDWKEVTDENIPDEYKSYKEGDDIVAP</sequence>
<name>A0A2H0VEN8_9BACT</name>
<evidence type="ECO:0000256" key="1">
    <source>
        <dbReference type="SAM" id="Phobius"/>
    </source>
</evidence>
<feature type="transmembrane region" description="Helical" evidence="1">
    <location>
        <begin position="41"/>
        <end position="66"/>
    </location>
</feature>
<dbReference type="EMBL" id="PFAJ01000007">
    <property type="protein sequence ID" value="PIR97568.1"/>
    <property type="molecule type" value="Genomic_DNA"/>
</dbReference>
<feature type="transmembrane region" description="Helical" evidence="1">
    <location>
        <begin position="15"/>
        <end position="35"/>
    </location>
</feature>
<dbReference type="Proteomes" id="UP000230557">
    <property type="component" value="Unassembled WGS sequence"/>
</dbReference>
<reference evidence="3" key="1">
    <citation type="submission" date="2017-09" db="EMBL/GenBank/DDBJ databases">
        <title>Depth-based differentiation of microbial function through sediment-hosted aquifers and enrichment of novel symbionts in the deep terrestrial subsurface.</title>
        <authorList>
            <person name="Probst A.J."/>
            <person name="Ladd B."/>
            <person name="Jarett J.K."/>
            <person name="Geller-Mcgrath D.E."/>
            <person name="Sieber C.M.K."/>
            <person name="Emerson J.B."/>
            <person name="Anantharaman K."/>
            <person name="Thomas B.C."/>
            <person name="Malmstrom R."/>
            <person name="Stieglmeier M."/>
            <person name="Klingl A."/>
            <person name="Woyke T."/>
            <person name="Ryan C.M."/>
            <person name="Banfield J.F."/>
        </authorList>
    </citation>
    <scope>NUCLEOTIDE SEQUENCE [LARGE SCALE GENOMIC DNA]</scope>
</reference>
<keyword evidence="1" id="KW-1133">Transmembrane helix</keyword>
<keyword evidence="1" id="KW-0812">Transmembrane</keyword>
<evidence type="ECO:0000313" key="2">
    <source>
        <dbReference type="EMBL" id="PIR97568.1"/>
    </source>
</evidence>
<evidence type="ECO:0000313" key="3">
    <source>
        <dbReference type="Proteomes" id="UP000230557"/>
    </source>
</evidence>
<accession>A0A2H0VEN8</accession>
<proteinExistence type="predicted"/>
<keyword evidence="1" id="KW-0472">Membrane</keyword>
<dbReference type="AlphaFoldDB" id="A0A2H0VEN8"/>
<organism evidence="2 3">
    <name type="scientific">Candidatus Doudnabacteria bacterium CG10_big_fil_rev_8_21_14_0_10_41_10</name>
    <dbReference type="NCBI Taxonomy" id="1974551"/>
    <lineage>
        <taxon>Bacteria</taxon>
        <taxon>Candidatus Doudnaibacteriota</taxon>
    </lineage>
</organism>
<comment type="caution">
    <text evidence="2">The sequence shown here is derived from an EMBL/GenBank/DDBJ whole genome shotgun (WGS) entry which is preliminary data.</text>
</comment>
<gene>
    <name evidence="2" type="ORF">COT91_00625</name>
</gene>
<protein>
    <submittedName>
        <fullName evidence="2">Uncharacterized protein</fullName>
    </submittedName>
</protein>